<evidence type="ECO:0000256" key="3">
    <source>
        <dbReference type="ARBA" id="ARBA00022676"/>
    </source>
</evidence>
<dbReference type="SUPFAM" id="SSF53448">
    <property type="entry name" value="Nucleotide-diphospho-sugar transferases"/>
    <property type="match status" value="1"/>
</dbReference>
<organism evidence="5 6">
    <name type="scientific">Candidatus Neomicrothrix subdominans</name>
    <dbReference type="NCBI Taxonomy" id="2954438"/>
    <lineage>
        <taxon>Bacteria</taxon>
        <taxon>Bacillati</taxon>
        <taxon>Actinomycetota</taxon>
        <taxon>Acidimicrobiia</taxon>
        <taxon>Acidimicrobiales</taxon>
        <taxon>Microthrixaceae</taxon>
        <taxon>Candidatus Neomicrothrix</taxon>
    </lineage>
</organism>
<keyword evidence="4" id="KW-0808">Transferase</keyword>
<dbReference type="InterPro" id="IPR029044">
    <property type="entry name" value="Nucleotide-diphossugar_trans"/>
</dbReference>
<dbReference type="GO" id="GO:0016757">
    <property type="term" value="F:glycosyltransferase activity"/>
    <property type="evidence" value="ECO:0007669"/>
    <property type="project" value="UniProtKB-KW"/>
</dbReference>
<name>A0A936NFB4_9ACTN</name>
<accession>A0A936NFB4</accession>
<comment type="similarity">
    <text evidence="2">Belongs to the glycosyltransferase 2 family.</text>
</comment>
<dbReference type="Gene3D" id="3.90.550.10">
    <property type="entry name" value="Spore Coat Polysaccharide Biosynthesis Protein SpsA, Chain A"/>
    <property type="match status" value="1"/>
</dbReference>
<dbReference type="PANTHER" id="PTHR43179:SF12">
    <property type="entry name" value="GALACTOFURANOSYLTRANSFERASE GLFT2"/>
    <property type="match status" value="1"/>
</dbReference>
<evidence type="ECO:0000313" key="6">
    <source>
        <dbReference type="Proteomes" id="UP000727993"/>
    </source>
</evidence>
<sequence length="322" mass="33659">MSHPRIDWVVLTTGDRPAELARALNSLAGGLAAEDRVHLVLNGPDLDPPAASSLAADVAGALHVIHAGENLGIPGGRNLGAGIGSAGVERAATVEAVQNSAVEGGADVIAFLDDDAVVVGAGALCADLRARFGSDQRLGGVSFRIVDPTTGATAQRHVPRPGGAGLEREGPVTSFLGGASALSGPMFRQVGGYEAAFFYAHEESDLAWRAIGQGWSFVYAPSLVVTHPMLPTTRHPGAIERSMRNRVWLVRRNLPLPVALVHLVVWVAIGLTRSRSAAGAASLLRGLRTGLGPCPRPPVPVGTSQRWRTTWRLTRAGRPPIL</sequence>
<evidence type="ECO:0000256" key="4">
    <source>
        <dbReference type="ARBA" id="ARBA00022679"/>
    </source>
</evidence>
<reference evidence="5 6" key="1">
    <citation type="submission" date="2020-10" db="EMBL/GenBank/DDBJ databases">
        <title>Connecting structure to function with the recovery of over 1000 high-quality activated sludge metagenome-assembled genomes encoding full-length rRNA genes using long-read sequencing.</title>
        <authorList>
            <person name="Singleton C.M."/>
            <person name="Petriglieri F."/>
            <person name="Kristensen J.M."/>
            <person name="Kirkegaard R.H."/>
            <person name="Michaelsen T.Y."/>
            <person name="Andersen M.H."/>
            <person name="Karst S.M."/>
            <person name="Dueholm M.S."/>
            <person name="Nielsen P.H."/>
            <person name="Albertsen M."/>
        </authorList>
    </citation>
    <scope>NUCLEOTIDE SEQUENCE [LARGE SCALE GENOMIC DNA]</scope>
    <source>
        <strain evidence="5">Lyne_18-Q3-R50-59_MAXAC.006</strain>
    </source>
</reference>
<comment type="pathway">
    <text evidence="1">Cell wall biogenesis; cell wall polysaccharide biosynthesis.</text>
</comment>
<protein>
    <submittedName>
        <fullName evidence="5">Glycosyltransferase family 2 protein</fullName>
    </submittedName>
</protein>
<dbReference type="EMBL" id="JADJZA010000007">
    <property type="protein sequence ID" value="MBK9297936.1"/>
    <property type="molecule type" value="Genomic_DNA"/>
</dbReference>
<evidence type="ECO:0000313" key="5">
    <source>
        <dbReference type="EMBL" id="MBK9297936.1"/>
    </source>
</evidence>
<evidence type="ECO:0000256" key="2">
    <source>
        <dbReference type="ARBA" id="ARBA00006739"/>
    </source>
</evidence>
<dbReference type="PANTHER" id="PTHR43179">
    <property type="entry name" value="RHAMNOSYLTRANSFERASE WBBL"/>
    <property type="match status" value="1"/>
</dbReference>
<dbReference type="AlphaFoldDB" id="A0A936NFB4"/>
<proteinExistence type="inferred from homology"/>
<evidence type="ECO:0000256" key="1">
    <source>
        <dbReference type="ARBA" id="ARBA00004776"/>
    </source>
</evidence>
<comment type="caution">
    <text evidence="5">The sequence shown here is derived from an EMBL/GenBank/DDBJ whole genome shotgun (WGS) entry which is preliminary data.</text>
</comment>
<gene>
    <name evidence="5" type="ORF">IPN02_14105</name>
</gene>
<dbReference type="Proteomes" id="UP000727993">
    <property type="component" value="Unassembled WGS sequence"/>
</dbReference>
<keyword evidence="3" id="KW-0328">Glycosyltransferase</keyword>